<feature type="chain" id="PRO_5040215728" description="Lipoprotein" evidence="2">
    <location>
        <begin position="26"/>
        <end position="522"/>
    </location>
</feature>
<dbReference type="AlphaFoldDB" id="A0A9Q9BIK5"/>
<evidence type="ECO:0000313" key="3">
    <source>
        <dbReference type="EMBL" id="UTC99696.1"/>
    </source>
</evidence>
<feature type="signal peptide" evidence="2">
    <location>
        <begin position="1"/>
        <end position="25"/>
    </location>
</feature>
<proteinExistence type="predicted"/>
<sequence length="522" mass="60349">MRFSFKLKKLIFLSAFFFIVSFLFSQNNEDENSDWTIAVSEFKTEGLPSSYQSYKTIVPEMFLIYMDTGAKRIVPFEEKKMRAIMEASNKKLRLIKERAKLIKDRDELFLSVEDKKIKDEKEKKLTEEILKKEKSIYEADIDIKIEETRFFTSSHPKNINLWKYGESLYKLSENADIGESLKKENISALIYGSVKDISGYMVITAYLDMGIPGMKVHEFSGAGRYDDVEKVVEMMVRQIYTIIQNTKEVKVFFDVNPKNAKVYIDGELIRDFSKPIMLREGFYQIGASAQDYVEETKKLELKNKAAYTLKINLKKEESMAIGFNLKSASPNLFFKSQYSIRIPGIITVPKMKSIFEFEENGIHTFGVFEPSNNNFSRQNVQNMIIKLNKKNVKDSIETQRKILYWSLGALYISLPITMILNSKVDDQVYAFKSGKIPYTQSEADRINKLVLTQNILQGITIALGVNYFIQLIIYLVKADRALPRKIKPNYSAPVYEEVKSDKDTVVNDKDTAIKDEENKNEK</sequence>
<evidence type="ECO:0008006" key="5">
    <source>
        <dbReference type="Google" id="ProtNLM"/>
    </source>
</evidence>
<evidence type="ECO:0000256" key="2">
    <source>
        <dbReference type="SAM" id="SignalP"/>
    </source>
</evidence>
<dbReference type="Proteomes" id="UP001056981">
    <property type="component" value="Chromosome"/>
</dbReference>
<accession>A0A9Q9BIK5</accession>
<protein>
    <recommendedName>
        <fullName evidence="5">Lipoprotein</fullName>
    </recommendedName>
</protein>
<feature type="transmembrane region" description="Helical" evidence="1">
    <location>
        <begin position="455"/>
        <end position="476"/>
    </location>
</feature>
<dbReference type="EMBL" id="CP051635">
    <property type="protein sequence ID" value="UTC99696.1"/>
    <property type="molecule type" value="Genomic_DNA"/>
</dbReference>
<keyword evidence="1" id="KW-0472">Membrane</keyword>
<name>A0A9Q9BIK5_TREDN</name>
<dbReference type="RefSeq" id="WP_367618050.1">
    <property type="nucleotide sequence ID" value="NZ_CP051522.1"/>
</dbReference>
<organism evidence="3 4">
    <name type="scientific">Treponema denticola</name>
    <dbReference type="NCBI Taxonomy" id="158"/>
    <lineage>
        <taxon>Bacteria</taxon>
        <taxon>Pseudomonadati</taxon>
        <taxon>Spirochaetota</taxon>
        <taxon>Spirochaetia</taxon>
        <taxon>Spirochaetales</taxon>
        <taxon>Treponemataceae</taxon>
        <taxon>Treponema</taxon>
    </lineage>
</organism>
<evidence type="ECO:0000313" key="4">
    <source>
        <dbReference type="Proteomes" id="UP001056981"/>
    </source>
</evidence>
<reference evidence="3" key="1">
    <citation type="submission" date="2020-04" db="EMBL/GenBank/DDBJ databases">
        <title>Comparative genomics of oral phylogroup-2 Treponema strains.</title>
        <authorList>
            <person name="Zeng H."/>
            <person name="Chan Y.K."/>
            <person name="Watt R.M."/>
        </authorList>
    </citation>
    <scope>NUCLEOTIDE SEQUENCE</scope>
    <source>
        <strain evidence="3">OMZ 905</strain>
    </source>
</reference>
<keyword evidence="1" id="KW-1133">Transmembrane helix</keyword>
<keyword evidence="1" id="KW-0812">Transmembrane</keyword>
<gene>
    <name evidence="3" type="ORF">E4N86_02815</name>
</gene>
<keyword evidence="2" id="KW-0732">Signal</keyword>
<evidence type="ECO:0000256" key="1">
    <source>
        <dbReference type="SAM" id="Phobius"/>
    </source>
</evidence>